<dbReference type="PANTHER" id="PTHR33794">
    <property type="entry name" value="BACILLOLYSIN"/>
    <property type="match status" value="1"/>
</dbReference>
<dbReference type="InterPro" id="IPR001570">
    <property type="entry name" value="Peptidase_M4_C_domain"/>
</dbReference>
<dbReference type="CDD" id="cd09597">
    <property type="entry name" value="M4_TLP"/>
    <property type="match status" value="1"/>
</dbReference>
<evidence type="ECO:0000259" key="8">
    <source>
        <dbReference type="Pfam" id="PF02868"/>
    </source>
</evidence>
<dbReference type="GO" id="GO:0006508">
    <property type="term" value="P:proteolysis"/>
    <property type="evidence" value="ECO:0007669"/>
    <property type="project" value="UniProtKB-KW"/>
</dbReference>
<dbReference type="GO" id="GO:0004222">
    <property type="term" value="F:metalloendopeptidase activity"/>
    <property type="evidence" value="ECO:0007669"/>
    <property type="project" value="InterPro"/>
</dbReference>
<accession>A0AAV2HIY9</accession>
<evidence type="ECO:0000256" key="5">
    <source>
        <dbReference type="ARBA" id="ARBA00022833"/>
    </source>
</evidence>
<dbReference type="GO" id="GO:0046872">
    <property type="term" value="F:metal ion binding"/>
    <property type="evidence" value="ECO:0007669"/>
    <property type="project" value="UniProtKB-KW"/>
</dbReference>
<evidence type="ECO:0000256" key="4">
    <source>
        <dbReference type="ARBA" id="ARBA00022801"/>
    </source>
</evidence>
<keyword evidence="3" id="KW-0479">Metal-binding</keyword>
<evidence type="ECO:0000313" key="10">
    <source>
        <dbReference type="Proteomes" id="UP001497497"/>
    </source>
</evidence>
<comment type="similarity">
    <text evidence="1">Belongs to the peptidase M4 family.</text>
</comment>
<dbReference type="Proteomes" id="UP001497497">
    <property type="component" value="Unassembled WGS sequence"/>
</dbReference>
<keyword evidence="6" id="KW-0482">Metalloprotease</keyword>
<evidence type="ECO:0000256" key="6">
    <source>
        <dbReference type="ARBA" id="ARBA00023049"/>
    </source>
</evidence>
<dbReference type="InterPro" id="IPR050728">
    <property type="entry name" value="Zinc_Metalloprotease_M4"/>
</dbReference>
<dbReference type="Pfam" id="PF02868">
    <property type="entry name" value="Peptidase_M4_C"/>
    <property type="match status" value="1"/>
</dbReference>
<dbReference type="AlphaFoldDB" id="A0AAV2HIY9"/>
<evidence type="ECO:0000256" key="3">
    <source>
        <dbReference type="ARBA" id="ARBA00022723"/>
    </source>
</evidence>
<keyword evidence="10" id="KW-1185">Reference proteome</keyword>
<dbReference type="InterPro" id="IPR023612">
    <property type="entry name" value="Peptidase_M4"/>
</dbReference>
<dbReference type="EMBL" id="CAXITT010000144">
    <property type="protein sequence ID" value="CAL1533503.1"/>
    <property type="molecule type" value="Genomic_DNA"/>
</dbReference>
<organism evidence="9 10">
    <name type="scientific">Lymnaea stagnalis</name>
    <name type="common">Great pond snail</name>
    <name type="synonym">Helix stagnalis</name>
    <dbReference type="NCBI Taxonomy" id="6523"/>
    <lineage>
        <taxon>Eukaryota</taxon>
        <taxon>Metazoa</taxon>
        <taxon>Spiralia</taxon>
        <taxon>Lophotrochozoa</taxon>
        <taxon>Mollusca</taxon>
        <taxon>Gastropoda</taxon>
        <taxon>Heterobranchia</taxon>
        <taxon>Euthyneura</taxon>
        <taxon>Panpulmonata</taxon>
        <taxon>Hygrophila</taxon>
        <taxon>Lymnaeoidea</taxon>
        <taxon>Lymnaeidae</taxon>
        <taxon>Lymnaea</taxon>
    </lineage>
</organism>
<feature type="domain" description="Peptidase M4 C-terminal" evidence="8">
    <location>
        <begin position="133"/>
        <end position="283"/>
    </location>
</feature>
<gene>
    <name evidence="9" type="ORF">GSLYS_00007463001</name>
</gene>
<dbReference type="Gene3D" id="1.10.390.10">
    <property type="entry name" value="Neutral Protease Domain 2"/>
    <property type="match status" value="1"/>
</dbReference>
<keyword evidence="4" id="KW-0378">Hydrolase</keyword>
<dbReference type="InterPro" id="IPR013856">
    <property type="entry name" value="Peptidase_M4_domain"/>
</dbReference>
<dbReference type="Gene3D" id="3.10.170.10">
    <property type="match status" value="1"/>
</dbReference>
<reference evidence="9 10" key="1">
    <citation type="submission" date="2024-04" db="EMBL/GenBank/DDBJ databases">
        <authorList>
            <consortium name="Genoscope - CEA"/>
            <person name="William W."/>
        </authorList>
    </citation>
    <scope>NUCLEOTIDE SEQUENCE [LARGE SCALE GENOMIC DNA]</scope>
</reference>
<feature type="domain" description="Peptidase M4" evidence="7">
    <location>
        <begin position="10"/>
        <end position="130"/>
    </location>
</feature>
<sequence>MGTSNNGEICHFENEFVKGVDQKRSMSLTKTDIASFKCSKGYKDDVNGGSSPMYDAFFFATKTTLMYREMFNHIPMGDHVPYVKCHYGFDYNNAFWDGTNLYFGDGDGWFNHPLTGCDMVAHEFSHGVTERASNLAYWGESGAINEAFSDMAGEAAELYTFGKNDWLVAGEMFIDNLYLPETKKEGLRYFDNPTRDGLSINHVKDFKVNMNVHYGSGVYNQVFYNLSQAIGVSAAMECFVNANRLYWKETTTFENGACGTLKGAYEAGYDMEVVAECFRFVGITLFECKDISQLVTSELPENVTQTRMRVSPLRNPLFKINVPHGVSHLTITVSSPDVTIFVGPSHSRAALPLAAGAGNVSAEIWQFATVYSRFSADVEIQNVSATLLFY</sequence>
<keyword evidence="5" id="KW-0862">Zinc</keyword>
<dbReference type="SUPFAM" id="SSF55486">
    <property type="entry name" value="Metalloproteases ('zincins'), catalytic domain"/>
    <property type="match status" value="1"/>
</dbReference>
<dbReference type="Pfam" id="PF01447">
    <property type="entry name" value="Peptidase_M4"/>
    <property type="match status" value="1"/>
</dbReference>
<evidence type="ECO:0000259" key="7">
    <source>
        <dbReference type="Pfam" id="PF01447"/>
    </source>
</evidence>
<dbReference type="InterPro" id="IPR027268">
    <property type="entry name" value="Peptidase_M4/M1_CTD_sf"/>
</dbReference>
<comment type="caution">
    <text evidence="9">The sequence shown here is derived from an EMBL/GenBank/DDBJ whole genome shotgun (WGS) entry which is preliminary data.</text>
</comment>
<dbReference type="PANTHER" id="PTHR33794:SF1">
    <property type="entry name" value="BACILLOLYSIN"/>
    <property type="match status" value="1"/>
</dbReference>
<evidence type="ECO:0000256" key="2">
    <source>
        <dbReference type="ARBA" id="ARBA00022670"/>
    </source>
</evidence>
<evidence type="ECO:0000256" key="1">
    <source>
        <dbReference type="ARBA" id="ARBA00009388"/>
    </source>
</evidence>
<protein>
    <recommendedName>
        <fullName evidence="11">Neutral metalloproteinase</fullName>
    </recommendedName>
</protein>
<proteinExistence type="inferred from homology"/>
<evidence type="ECO:0008006" key="11">
    <source>
        <dbReference type="Google" id="ProtNLM"/>
    </source>
</evidence>
<name>A0AAV2HIY9_LYMST</name>
<evidence type="ECO:0000313" key="9">
    <source>
        <dbReference type="EMBL" id="CAL1533503.1"/>
    </source>
</evidence>
<dbReference type="PRINTS" id="PR00730">
    <property type="entry name" value="THERMOLYSIN"/>
</dbReference>
<keyword evidence="2" id="KW-0645">Protease</keyword>